<organism evidence="3">
    <name type="scientific">freshwater metagenome</name>
    <dbReference type="NCBI Taxonomy" id="449393"/>
    <lineage>
        <taxon>unclassified sequences</taxon>
        <taxon>metagenomes</taxon>
        <taxon>ecological metagenomes</taxon>
    </lineage>
</organism>
<accession>A0A6J6SAK5</accession>
<keyword evidence="2" id="KW-0472">Membrane</keyword>
<keyword evidence="2" id="KW-1133">Transmembrane helix</keyword>
<reference evidence="3" key="1">
    <citation type="submission" date="2020-05" db="EMBL/GenBank/DDBJ databases">
        <authorList>
            <person name="Chiriac C."/>
            <person name="Salcher M."/>
            <person name="Ghai R."/>
            <person name="Kavagutti S V."/>
        </authorList>
    </citation>
    <scope>NUCLEOTIDE SEQUENCE</scope>
</reference>
<name>A0A6J6SAK5_9ZZZZ</name>
<feature type="transmembrane region" description="Helical" evidence="2">
    <location>
        <begin position="84"/>
        <end position="105"/>
    </location>
</feature>
<evidence type="ECO:0000256" key="1">
    <source>
        <dbReference type="SAM" id="MobiDB-lite"/>
    </source>
</evidence>
<dbReference type="EMBL" id="CAEZXR010000411">
    <property type="protein sequence ID" value="CAB4731941.1"/>
    <property type="molecule type" value="Genomic_DNA"/>
</dbReference>
<feature type="region of interest" description="Disordered" evidence="1">
    <location>
        <begin position="1"/>
        <end position="40"/>
    </location>
</feature>
<keyword evidence="2" id="KW-0812">Transmembrane</keyword>
<dbReference type="AlphaFoldDB" id="A0A6J6SAK5"/>
<evidence type="ECO:0000256" key="2">
    <source>
        <dbReference type="SAM" id="Phobius"/>
    </source>
</evidence>
<protein>
    <submittedName>
        <fullName evidence="3">Unannotated protein</fullName>
    </submittedName>
</protein>
<proteinExistence type="predicted"/>
<sequence>MEEGHIDGERSDASAGRHAGARRDAAAPPQDHVQHHDQHHQRSRLRLLPLVAGITASAVAWGYLVYLAIDFGSRARTSGAASDWAFLALASVGAMACLFLGLLLASRILQRLSGTTPPTPPRPRGGRRAAR</sequence>
<evidence type="ECO:0000313" key="3">
    <source>
        <dbReference type="EMBL" id="CAB4731941.1"/>
    </source>
</evidence>
<gene>
    <name evidence="3" type="ORF">UFOPK2579_02632</name>
</gene>
<feature type="compositionally biased region" description="Basic and acidic residues" evidence="1">
    <location>
        <begin position="1"/>
        <end position="12"/>
    </location>
</feature>
<feature type="transmembrane region" description="Helical" evidence="2">
    <location>
        <begin position="47"/>
        <end position="69"/>
    </location>
</feature>